<evidence type="ECO:0000313" key="2">
    <source>
        <dbReference type="EMBL" id="KAA6333331.1"/>
    </source>
</evidence>
<dbReference type="Gene3D" id="3.40.140.120">
    <property type="match status" value="1"/>
</dbReference>
<dbReference type="AlphaFoldDB" id="A0A5J4RKK5"/>
<dbReference type="Gene3D" id="1.20.1270.210">
    <property type="match status" value="1"/>
</dbReference>
<dbReference type="NCBIfam" id="TIGR01537">
    <property type="entry name" value="portal_HK97"/>
    <property type="match status" value="1"/>
</dbReference>
<comment type="caution">
    <text evidence="2">The sequence shown here is derived from an EMBL/GenBank/DDBJ whole genome shotgun (WGS) entry which is preliminary data.</text>
</comment>
<evidence type="ECO:0008006" key="3">
    <source>
        <dbReference type="Google" id="ProtNLM"/>
    </source>
</evidence>
<dbReference type="Pfam" id="PF04860">
    <property type="entry name" value="Phage_portal"/>
    <property type="match status" value="1"/>
</dbReference>
<accession>A0A5J4RKK5</accession>
<dbReference type="EMBL" id="SNRY01001126">
    <property type="protein sequence ID" value="KAA6333331.1"/>
    <property type="molecule type" value="Genomic_DNA"/>
</dbReference>
<dbReference type="InterPro" id="IPR006427">
    <property type="entry name" value="Portal_HK97"/>
</dbReference>
<protein>
    <recommendedName>
        <fullName evidence="3">Phage portal protein</fullName>
    </recommendedName>
</protein>
<dbReference type="Gene3D" id="3.30.1120.70">
    <property type="match status" value="1"/>
</dbReference>
<sequence length="410" mass="45394">MKVLGYNIHISKRNDTQTPQPPPQQESNNNNSNFSNGLLFGSLGGFSSNSAMRLSAVYRAVDLISDSIAMLPLETQITDSNGYKSKFINHPTYSLLNKQPNKLQSRFTFIKLIIQNIVVNGNGFAYIVRDGEGNAIRLQYLRPENVIINYNELAGTLSYGIAGFKKFVEPCNMLHFKKYTIDGVQGISVLANAFNTLQISNNTEQAANNFFSNGCNLSGVLTVQGQLSDTQKEQIRSSWAQAYNSTGSGLAVLQGNMQYSPIQINSKDAQLLESRQFNLTDIARFFGISPVLLGDLSHSSYSTIEATMLSFLSQTLQPFLELLELEFSNKLFRPSETNLSVNFDDSKLIKTDKVALASYYSQLFNIGSMTINDIRKDLGMPKIDGGDNSFVQLNLSTVKNIVGNDTKNVE</sequence>
<reference evidence="2" key="1">
    <citation type="submission" date="2019-03" db="EMBL/GenBank/DDBJ databases">
        <title>Single cell metagenomics reveals metabolic interactions within the superorganism composed of flagellate Streblomastix strix and complex community of Bacteroidetes bacteria on its surface.</title>
        <authorList>
            <person name="Treitli S.C."/>
            <person name="Kolisko M."/>
            <person name="Husnik F."/>
            <person name="Keeling P."/>
            <person name="Hampl V."/>
        </authorList>
    </citation>
    <scope>NUCLEOTIDE SEQUENCE</scope>
    <source>
        <strain evidence="2">STM</strain>
    </source>
</reference>
<dbReference type="InterPro" id="IPR006944">
    <property type="entry name" value="Phage/GTA_portal"/>
</dbReference>
<name>A0A5J4RKK5_9ZZZZ</name>
<organism evidence="2">
    <name type="scientific">termite gut metagenome</name>
    <dbReference type="NCBI Taxonomy" id="433724"/>
    <lineage>
        <taxon>unclassified sequences</taxon>
        <taxon>metagenomes</taxon>
        <taxon>organismal metagenomes</taxon>
    </lineage>
</organism>
<feature type="region of interest" description="Disordered" evidence="1">
    <location>
        <begin position="10"/>
        <end position="32"/>
    </location>
</feature>
<proteinExistence type="predicted"/>
<gene>
    <name evidence="2" type="ORF">EZS27_018244</name>
</gene>
<evidence type="ECO:0000256" key="1">
    <source>
        <dbReference type="SAM" id="MobiDB-lite"/>
    </source>
</evidence>